<accession>A0AAW1PG31</accession>
<dbReference type="InterPro" id="IPR015418">
    <property type="entry name" value="Eaf6"/>
</dbReference>
<evidence type="ECO:0000256" key="2">
    <source>
        <dbReference type="ARBA" id="ARBA00010916"/>
    </source>
</evidence>
<evidence type="ECO:0000256" key="4">
    <source>
        <dbReference type="ARBA" id="ARBA00023015"/>
    </source>
</evidence>
<evidence type="ECO:0000256" key="6">
    <source>
        <dbReference type="ARBA" id="ARBA00023163"/>
    </source>
</evidence>
<comment type="similarity">
    <text evidence="2">Belongs to the EAF6 family.</text>
</comment>
<comment type="caution">
    <text evidence="8">The sequence shown here is derived from an EMBL/GenBank/DDBJ whole genome shotgun (WGS) entry which is preliminary data.</text>
</comment>
<sequence>MSTALDLLAARRDQLEADLGKQEKTIYDVETQYLSAEYCQTGSVLKGFEGFLSSKDTLRKRARAFKAEDRAFSLSSRTSPATFELEQSAAELASDGNTSFLGRGKGTYSQKGVAVKGRR</sequence>
<dbReference type="AlphaFoldDB" id="A0AAW1PG31"/>
<organism evidence="8 9">
    <name type="scientific">[Myrmecia] bisecta</name>
    <dbReference type="NCBI Taxonomy" id="41462"/>
    <lineage>
        <taxon>Eukaryota</taxon>
        <taxon>Viridiplantae</taxon>
        <taxon>Chlorophyta</taxon>
        <taxon>core chlorophytes</taxon>
        <taxon>Trebouxiophyceae</taxon>
        <taxon>Trebouxiales</taxon>
        <taxon>Trebouxiaceae</taxon>
        <taxon>Myrmecia</taxon>
    </lineage>
</organism>
<keyword evidence="6" id="KW-0804">Transcription</keyword>
<evidence type="ECO:0000256" key="3">
    <source>
        <dbReference type="ARBA" id="ARBA00022853"/>
    </source>
</evidence>
<dbReference type="EMBL" id="JALJOR010000011">
    <property type="protein sequence ID" value="KAK9808780.1"/>
    <property type="molecule type" value="Genomic_DNA"/>
</dbReference>
<keyword evidence="9" id="KW-1185">Reference proteome</keyword>
<gene>
    <name evidence="8" type="ORF">WJX72_003528</name>
</gene>
<evidence type="ECO:0008006" key="10">
    <source>
        <dbReference type="Google" id="ProtNLM"/>
    </source>
</evidence>
<keyword evidence="4" id="KW-0805">Transcription regulation</keyword>
<evidence type="ECO:0000256" key="1">
    <source>
        <dbReference type="ARBA" id="ARBA00004123"/>
    </source>
</evidence>
<dbReference type="PANTHER" id="PTHR13476">
    <property type="entry name" value="CHROMATIN MODIFICATION-RELATED PROTEIN MEAF6"/>
    <property type="match status" value="1"/>
</dbReference>
<comment type="subcellular location">
    <subcellularLocation>
        <location evidence="1">Nucleus</location>
    </subcellularLocation>
</comment>
<keyword evidence="7" id="KW-0539">Nucleus</keyword>
<dbReference type="Proteomes" id="UP001489004">
    <property type="component" value="Unassembled WGS sequence"/>
</dbReference>
<evidence type="ECO:0000256" key="5">
    <source>
        <dbReference type="ARBA" id="ARBA00023054"/>
    </source>
</evidence>
<reference evidence="8 9" key="1">
    <citation type="journal article" date="2024" name="Nat. Commun.">
        <title>Phylogenomics reveals the evolutionary origins of lichenization in chlorophyte algae.</title>
        <authorList>
            <person name="Puginier C."/>
            <person name="Libourel C."/>
            <person name="Otte J."/>
            <person name="Skaloud P."/>
            <person name="Haon M."/>
            <person name="Grisel S."/>
            <person name="Petersen M."/>
            <person name="Berrin J.G."/>
            <person name="Delaux P.M."/>
            <person name="Dal Grande F."/>
            <person name="Keller J."/>
        </authorList>
    </citation>
    <scope>NUCLEOTIDE SEQUENCE [LARGE SCALE GENOMIC DNA]</scope>
    <source>
        <strain evidence="8 9">SAG 2043</strain>
    </source>
</reference>
<dbReference type="GO" id="GO:0000123">
    <property type="term" value="C:histone acetyltransferase complex"/>
    <property type="evidence" value="ECO:0007669"/>
    <property type="project" value="InterPro"/>
</dbReference>
<keyword evidence="3" id="KW-0156">Chromatin regulator</keyword>
<evidence type="ECO:0000256" key="7">
    <source>
        <dbReference type="ARBA" id="ARBA00023242"/>
    </source>
</evidence>
<dbReference type="Pfam" id="PF09340">
    <property type="entry name" value="NuA4"/>
    <property type="match status" value="1"/>
</dbReference>
<evidence type="ECO:0000313" key="8">
    <source>
        <dbReference type="EMBL" id="KAK9808780.1"/>
    </source>
</evidence>
<proteinExistence type="inferred from homology"/>
<evidence type="ECO:0000313" key="9">
    <source>
        <dbReference type="Proteomes" id="UP001489004"/>
    </source>
</evidence>
<name>A0AAW1PG31_9CHLO</name>
<dbReference type="GO" id="GO:0005634">
    <property type="term" value="C:nucleus"/>
    <property type="evidence" value="ECO:0007669"/>
    <property type="project" value="UniProtKB-SubCell"/>
</dbReference>
<dbReference type="GO" id="GO:0006325">
    <property type="term" value="P:chromatin organization"/>
    <property type="evidence" value="ECO:0007669"/>
    <property type="project" value="UniProtKB-KW"/>
</dbReference>
<keyword evidence="5" id="KW-0175">Coiled coil</keyword>
<protein>
    <recommendedName>
        <fullName evidence="10">Chromatin modification-related protein MEAF6</fullName>
    </recommendedName>
</protein>